<accession>A0AA41KKT5</accession>
<keyword evidence="3" id="KW-1185">Reference proteome</keyword>
<dbReference type="InterPro" id="IPR029017">
    <property type="entry name" value="Enolase-like_N"/>
</dbReference>
<name>A0AA41KKT5_9EURY</name>
<evidence type="ECO:0008006" key="4">
    <source>
        <dbReference type="Google" id="ProtNLM"/>
    </source>
</evidence>
<comment type="caution">
    <text evidence="2">The sequence shown here is derived from an EMBL/GenBank/DDBJ whole genome shotgun (WGS) entry which is preliminary data.</text>
</comment>
<gene>
    <name evidence="2" type="ORF">KTS37_10335</name>
</gene>
<dbReference type="Proteomes" id="UP001166304">
    <property type="component" value="Unassembled WGS sequence"/>
</dbReference>
<dbReference type="EMBL" id="JAHQXE010000003">
    <property type="protein sequence ID" value="MBV0902184.1"/>
    <property type="molecule type" value="Genomic_DNA"/>
</dbReference>
<evidence type="ECO:0000313" key="3">
    <source>
        <dbReference type="Proteomes" id="UP001166304"/>
    </source>
</evidence>
<dbReference type="AlphaFoldDB" id="A0AA41KKT5"/>
<organism evidence="2 3">
    <name type="scientific">Haloarcula salina</name>
    <dbReference type="NCBI Taxonomy" id="1429914"/>
    <lineage>
        <taxon>Archaea</taxon>
        <taxon>Methanobacteriati</taxon>
        <taxon>Methanobacteriota</taxon>
        <taxon>Stenosarchaea group</taxon>
        <taxon>Halobacteria</taxon>
        <taxon>Halobacteriales</taxon>
        <taxon>Haloarculaceae</taxon>
        <taxon>Haloarcula</taxon>
    </lineage>
</organism>
<evidence type="ECO:0000256" key="1">
    <source>
        <dbReference type="SAM" id="MobiDB-lite"/>
    </source>
</evidence>
<proteinExistence type="predicted"/>
<protein>
    <recommendedName>
        <fullName evidence="4">Enolase</fullName>
    </recommendedName>
</protein>
<dbReference type="RefSeq" id="WP_162413632.1">
    <property type="nucleotide sequence ID" value="NZ_JAHQXE010000003.1"/>
</dbReference>
<dbReference type="Gene3D" id="3.20.20.120">
    <property type="entry name" value="Enolase-like C-terminal domain"/>
    <property type="match status" value="1"/>
</dbReference>
<sequence length="351" mass="38394">MYDEVAALPLTVEDCSFERRERATSSGFDRATTTISLEGNGLAGRGEDVTYATAAHDALAGHEVSLSGEYTLDTFSTALDEADLWPEPPEEERFRHYRRWGFESAALDLALKQADTSLGAAVGRSYDPVSFVVSTRLSDPGDDAPPTADRLATLYDRYGDLAFKLDPTPSWDDGLVAEVSEYDVRVLDLKGLYDDGEVGVDADPAFYRRVVDGVPNALIEDPNLTDETRPVFDGWEERVTWDVPITGVESIEDLPFEPEWLNMKPSRCGTVESVLDTIAYCERNDIDLYGGGQFELGVGRDHIQALASLWYPDGPNDVAPGGYNDPDPDADLPTSPLEPPESPVGIGTGFR</sequence>
<dbReference type="SUPFAM" id="SSF51604">
    <property type="entry name" value="Enolase C-terminal domain-like"/>
    <property type="match status" value="1"/>
</dbReference>
<dbReference type="Gene3D" id="3.30.390.10">
    <property type="entry name" value="Enolase-like, N-terminal domain"/>
    <property type="match status" value="1"/>
</dbReference>
<dbReference type="InterPro" id="IPR036849">
    <property type="entry name" value="Enolase-like_C_sf"/>
</dbReference>
<reference evidence="2" key="1">
    <citation type="submission" date="2021-06" db="EMBL/GenBank/DDBJ databases">
        <title>New haloarchaea isolates fom saline soil.</title>
        <authorList>
            <person name="Duran-Viseras A."/>
            <person name="Sanchez-Porro C.S."/>
            <person name="Ventosa A."/>
        </authorList>
    </citation>
    <scope>NUCLEOTIDE SEQUENCE</scope>
    <source>
        <strain evidence="2">JCM 18369</strain>
    </source>
</reference>
<evidence type="ECO:0000313" key="2">
    <source>
        <dbReference type="EMBL" id="MBV0902184.1"/>
    </source>
</evidence>
<feature type="region of interest" description="Disordered" evidence="1">
    <location>
        <begin position="317"/>
        <end position="351"/>
    </location>
</feature>